<sequence>MFTVKVKIGFKSYTDSGLYQKSEHIEQCMNGNPNFPTPTPTLAVLQAANVKYSDALGKVVDGTKQDTVLKNQARAEVETLLHDLGLYVQLNGKNDEAIILSSGFDIANTPVPIGVLAKPVGFKVEANQSKGCIDLSLNSINGARSYQFEYTDAPVTATSVWHVVTATATFVTITGLQSGKEYSFRVTGIGSDPTRVYSDVIDKIAP</sequence>
<feature type="domain" description="Fibronectin type-III" evidence="1">
    <location>
        <begin position="118"/>
        <end position="206"/>
    </location>
</feature>
<gene>
    <name evidence="2" type="ORF">GALL_178150</name>
</gene>
<reference evidence="2" key="1">
    <citation type="submission" date="2016-10" db="EMBL/GenBank/DDBJ databases">
        <title>Sequence of Gallionella enrichment culture.</title>
        <authorList>
            <person name="Poehlein A."/>
            <person name="Muehling M."/>
            <person name="Daniel R."/>
        </authorList>
    </citation>
    <scope>NUCLEOTIDE SEQUENCE</scope>
</reference>
<name>A0A1J5RV99_9ZZZZ</name>
<dbReference type="InterPro" id="IPR036116">
    <property type="entry name" value="FN3_sf"/>
</dbReference>
<proteinExistence type="predicted"/>
<dbReference type="InterPro" id="IPR013783">
    <property type="entry name" value="Ig-like_fold"/>
</dbReference>
<evidence type="ECO:0000313" key="2">
    <source>
        <dbReference type="EMBL" id="OIR00169.1"/>
    </source>
</evidence>
<dbReference type="EMBL" id="MLJW01000098">
    <property type="protein sequence ID" value="OIR00169.1"/>
    <property type="molecule type" value="Genomic_DNA"/>
</dbReference>
<dbReference type="CDD" id="cd00063">
    <property type="entry name" value="FN3"/>
    <property type="match status" value="1"/>
</dbReference>
<organism evidence="2">
    <name type="scientific">mine drainage metagenome</name>
    <dbReference type="NCBI Taxonomy" id="410659"/>
    <lineage>
        <taxon>unclassified sequences</taxon>
        <taxon>metagenomes</taxon>
        <taxon>ecological metagenomes</taxon>
    </lineage>
</organism>
<comment type="caution">
    <text evidence="2">The sequence shown here is derived from an EMBL/GenBank/DDBJ whole genome shotgun (WGS) entry which is preliminary data.</text>
</comment>
<protein>
    <recommendedName>
        <fullName evidence="1">Fibronectin type-III domain-containing protein</fullName>
    </recommendedName>
</protein>
<dbReference type="SUPFAM" id="SSF49265">
    <property type="entry name" value="Fibronectin type III"/>
    <property type="match status" value="1"/>
</dbReference>
<dbReference type="AlphaFoldDB" id="A0A1J5RV99"/>
<evidence type="ECO:0000259" key="1">
    <source>
        <dbReference type="PROSITE" id="PS50853"/>
    </source>
</evidence>
<accession>A0A1J5RV99</accession>
<dbReference type="InterPro" id="IPR003961">
    <property type="entry name" value="FN3_dom"/>
</dbReference>
<dbReference type="Gene3D" id="2.60.40.10">
    <property type="entry name" value="Immunoglobulins"/>
    <property type="match status" value="1"/>
</dbReference>
<dbReference type="PROSITE" id="PS50853">
    <property type="entry name" value="FN3"/>
    <property type="match status" value="1"/>
</dbReference>